<protein>
    <recommendedName>
        <fullName evidence="4 13">CRISPR-associated exonuclease Cas4</fullName>
        <ecNumber evidence="3 13">3.1.12.1</ecNumber>
    </recommendedName>
</protein>
<keyword evidence="14" id="KW-0472">Membrane</keyword>
<keyword evidence="14" id="KW-1133">Transmembrane helix</keyword>
<keyword evidence="8 13" id="KW-0269">Exonuclease</keyword>
<reference evidence="16 17" key="1">
    <citation type="submission" date="2019-01" db="EMBL/GenBank/DDBJ databases">
        <title>Ktedonosporobacter rubrisoli SCAWS-G2.</title>
        <authorList>
            <person name="Huang Y."/>
            <person name="Yan B."/>
        </authorList>
    </citation>
    <scope>NUCLEOTIDE SEQUENCE [LARGE SCALE GENOMIC DNA]</scope>
    <source>
        <strain evidence="16 17">SCAWS-G2</strain>
    </source>
</reference>
<gene>
    <name evidence="16" type="primary">cas4</name>
    <name evidence="16" type="ORF">EPA93_38205</name>
</gene>
<dbReference type="InterPro" id="IPR013343">
    <property type="entry name" value="CRISPR-assoc_prot_Cas4"/>
</dbReference>
<comment type="cofactor">
    <cofactor evidence="13">
        <name>iron-sulfur cluster</name>
        <dbReference type="ChEBI" id="CHEBI:30408"/>
    </cofactor>
</comment>
<evidence type="ECO:0000256" key="1">
    <source>
        <dbReference type="ARBA" id="ARBA00001966"/>
    </source>
</evidence>
<feature type="transmembrane region" description="Helical" evidence="14">
    <location>
        <begin position="6"/>
        <end position="25"/>
    </location>
</feature>
<keyword evidence="9 13" id="KW-0408">Iron</keyword>
<dbReference type="GO" id="GO:0004527">
    <property type="term" value="F:exonuclease activity"/>
    <property type="evidence" value="ECO:0007669"/>
    <property type="project" value="UniProtKB-KW"/>
</dbReference>
<keyword evidence="7 13" id="KW-0378">Hydrolase</keyword>
<evidence type="ECO:0000256" key="4">
    <source>
        <dbReference type="ARBA" id="ARBA00020049"/>
    </source>
</evidence>
<evidence type="ECO:0000256" key="11">
    <source>
        <dbReference type="ARBA" id="ARBA00023118"/>
    </source>
</evidence>
<keyword evidence="14" id="KW-0812">Transmembrane</keyword>
<comment type="function">
    <text evidence="13">CRISPR (clustered regularly interspaced short palindromic repeat) is an adaptive immune system that provides protection against mobile genetic elements (viruses, transposable elements and conjugative plasmids). CRISPR clusters contain sequences complementary to antecedent mobile elements and target invading nucleic acids. CRISPR clusters are transcribed and processed into CRISPR RNA (crRNA).</text>
</comment>
<evidence type="ECO:0000256" key="8">
    <source>
        <dbReference type="ARBA" id="ARBA00022839"/>
    </source>
</evidence>
<dbReference type="PANTHER" id="PTHR36531">
    <property type="entry name" value="CRISPR-ASSOCIATED EXONUCLEASE CAS4"/>
    <property type="match status" value="1"/>
</dbReference>
<evidence type="ECO:0000256" key="12">
    <source>
        <dbReference type="ARBA" id="ARBA00023211"/>
    </source>
</evidence>
<evidence type="ECO:0000256" key="3">
    <source>
        <dbReference type="ARBA" id="ARBA00012768"/>
    </source>
</evidence>
<evidence type="ECO:0000259" key="15">
    <source>
        <dbReference type="Pfam" id="PF01930"/>
    </source>
</evidence>
<dbReference type="InterPro" id="IPR011604">
    <property type="entry name" value="PDDEXK-like_dom_sf"/>
</dbReference>
<dbReference type="Proteomes" id="UP000290365">
    <property type="component" value="Chromosome"/>
</dbReference>
<dbReference type="KEGG" id="kbs:EPA93_38205"/>
<evidence type="ECO:0000256" key="9">
    <source>
        <dbReference type="ARBA" id="ARBA00023004"/>
    </source>
</evidence>
<dbReference type="GO" id="GO:0046872">
    <property type="term" value="F:metal ion binding"/>
    <property type="evidence" value="ECO:0007669"/>
    <property type="project" value="UniProtKB-KW"/>
</dbReference>
<evidence type="ECO:0000256" key="2">
    <source>
        <dbReference type="ARBA" id="ARBA00009189"/>
    </source>
</evidence>
<sequence length="188" mass="21360">MISTILFVGGIALLLFSLALLTLLINERRYQRQRLIEERQRTLGLPPGKLVYENIDGQAEPLYSNEYPLVGKPDYIIQLADGRPVPVTLKTTVQDATAPANHHIMQIIAYCLLLEDYFEQAPTHGILCYAEHNFTIDYTPTLRKKVIRLLGEMARCSQQEPPPLQKQKITKCRICAFQPICHVGSRSK</sequence>
<evidence type="ECO:0000313" key="17">
    <source>
        <dbReference type="Proteomes" id="UP000290365"/>
    </source>
</evidence>
<evidence type="ECO:0000256" key="5">
    <source>
        <dbReference type="ARBA" id="ARBA00022722"/>
    </source>
</evidence>
<evidence type="ECO:0000256" key="14">
    <source>
        <dbReference type="SAM" id="Phobius"/>
    </source>
</evidence>
<proteinExistence type="inferred from homology"/>
<keyword evidence="12 13" id="KW-0464">Manganese</keyword>
<evidence type="ECO:0000256" key="10">
    <source>
        <dbReference type="ARBA" id="ARBA00023014"/>
    </source>
</evidence>
<keyword evidence="5 13" id="KW-0540">Nuclease</keyword>
<dbReference type="EC" id="3.1.12.1" evidence="3 13"/>
<evidence type="ECO:0000256" key="13">
    <source>
        <dbReference type="RuleBase" id="RU365022"/>
    </source>
</evidence>
<dbReference type="RefSeq" id="WP_129892555.1">
    <property type="nucleotide sequence ID" value="NZ_CP035758.1"/>
</dbReference>
<organism evidence="16 17">
    <name type="scientific">Ktedonosporobacter rubrisoli</name>
    <dbReference type="NCBI Taxonomy" id="2509675"/>
    <lineage>
        <taxon>Bacteria</taxon>
        <taxon>Bacillati</taxon>
        <taxon>Chloroflexota</taxon>
        <taxon>Ktedonobacteria</taxon>
        <taxon>Ktedonobacterales</taxon>
        <taxon>Ktedonosporobacteraceae</taxon>
        <taxon>Ktedonosporobacter</taxon>
    </lineage>
</organism>
<dbReference type="InterPro" id="IPR022765">
    <property type="entry name" value="Dna2/Cas4_DUF83"/>
</dbReference>
<comment type="cofactor">
    <cofactor evidence="13">
        <name>Mg(2+)</name>
        <dbReference type="ChEBI" id="CHEBI:18420"/>
    </cofactor>
    <cofactor evidence="13">
        <name>Mn(2+)</name>
        <dbReference type="ChEBI" id="CHEBI:29035"/>
    </cofactor>
    <text evidence="13">Mg(2+) or Mn(2+) required for ssDNA cleavage activity.</text>
</comment>
<keyword evidence="11 13" id="KW-0051">Antiviral defense</keyword>
<evidence type="ECO:0000256" key="7">
    <source>
        <dbReference type="ARBA" id="ARBA00022801"/>
    </source>
</evidence>
<evidence type="ECO:0000313" key="16">
    <source>
        <dbReference type="EMBL" id="QBD81494.1"/>
    </source>
</evidence>
<dbReference type="NCBIfam" id="TIGR00372">
    <property type="entry name" value="cas4"/>
    <property type="match status" value="1"/>
</dbReference>
<dbReference type="OrthoDB" id="160794at2"/>
<keyword evidence="17" id="KW-1185">Reference proteome</keyword>
<feature type="domain" description="DUF83" evidence="15">
    <location>
        <begin position="93"/>
        <end position="182"/>
    </location>
</feature>
<comment type="cofactor">
    <cofactor evidence="1">
        <name>[4Fe-4S] cluster</name>
        <dbReference type="ChEBI" id="CHEBI:49883"/>
    </cofactor>
</comment>
<keyword evidence="10 13" id="KW-0411">Iron-sulfur</keyword>
<dbReference type="PANTHER" id="PTHR36531:SF6">
    <property type="entry name" value="DNA REPLICATION ATP-DEPENDENT HELICASE_NUCLEASE DNA2"/>
    <property type="match status" value="1"/>
</dbReference>
<accession>A0A4P6K0D7</accession>
<evidence type="ECO:0000256" key="6">
    <source>
        <dbReference type="ARBA" id="ARBA00022723"/>
    </source>
</evidence>
<comment type="similarity">
    <text evidence="2 13">Belongs to the CRISPR-associated exonuclease Cas4 family.</text>
</comment>
<dbReference type="GO" id="GO:0051607">
    <property type="term" value="P:defense response to virus"/>
    <property type="evidence" value="ECO:0007669"/>
    <property type="project" value="UniProtKB-KW"/>
</dbReference>
<dbReference type="GO" id="GO:0051536">
    <property type="term" value="F:iron-sulfur cluster binding"/>
    <property type="evidence" value="ECO:0007669"/>
    <property type="project" value="UniProtKB-KW"/>
</dbReference>
<dbReference type="EMBL" id="CP035758">
    <property type="protein sequence ID" value="QBD81494.1"/>
    <property type="molecule type" value="Genomic_DNA"/>
</dbReference>
<dbReference type="AlphaFoldDB" id="A0A4P6K0D7"/>
<name>A0A4P6K0D7_KTERU</name>
<dbReference type="Pfam" id="PF01930">
    <property type="entry name" value="Cas_Cas4"/>
    <property type="match status" value="1"/>
</dbReference>
<dbReference type="Gene3D" id="3.90.320.10">
    <property type="match status" value="1"/>
</dbReference>
<keyword evidence="6 13" id="KW-0479">Metal-binding</keyword>
<dbReference type="InterPro" id="IPR051827">
    <property type="entry name" value="Cas4_exonuclease"/>
</dbReference>